<dbReference type="OrthoDB" id="331341at2759"/>
<dbReference type="SUPFAM" id="SSF55277">
    <property type="entry name" value="GYF domain"/>
    <property type="match status" value="1"/>
</dbReference>
<proteinExistence type="predicted"/>
<gene>
    <name evidence="3" type="ORF">SDRG_11196</name>
</gene>
<dbReference type="OMA" id="GLADQMM"/>
<protein>
    <recommendedName>
        <fullName evidence="2">GYF domain-containing protein</fullName>
    </recommendedName>
</protein>
<feature type="region of interest" description="Disordered" evidence="1">
    <location>
        <begin position="1"/>
        <end position="101"/>
    </location>
</feature>
<dbReference type="InterPro" id="IPR003169">
    <property type="entry name" value="GYF"/>
</dbReference>
<dbReference type="PANTHER" id="PTHR13138">
    <property type="entry name" value="PROTEIN LIN1"/>
    <property type="match status" value="1"/>
</dbReference>
<dbReference type="PROSITE" id="PS50829">
    <property type="entry name" value="GYF"/>
    <property type="match status" value="1"/>
</dbReference>
<dbReference type="Pfam" id="PF02213">
    <property type="entry name" value="GYF"/>
    <property type="match status" value="1"/>
</dbReference>
<dbReference type="GO" id="GO:0005682">
    <property type="term" value="C:U5 snRNP"/>
    <property type="evidence" value="ECO:0007669"/>
    <property type="project" value="InterPro"/>
</dbReference>
<feature type="compositionally biased region" description="Acidic residues" evidence="1">
    <location>
        <begin position="314"/>
        <end position="325"/>
    </location>
</feature>
<dbReference type="eggNOG" id="KOG2950">
    <property type="taxonomic scope" value="Eukaryota"/>
</dbReference>
<dbReference type="AlphaFoldDB" id="T0PZM1"/>
<dbReference type="RefSeq" id="XP_008615448.1">
    <property type="nucleotide sequence ID" value="XM_008617226.1"/>
</dbReference>
<feature type="domain" description="GYF" evidence="2">
    <location>
        <begin position="255"/>
        <end position="307"/>
    </location>
</feature>
<evidence type="ECO:0000313" key="3">
    <source>
        <dbReference type="EMBL" id="EQC31009.1"/>
    </source>
</evidence>
<dbReference type="VEuPathDB" id="FungiDB:SDRG_11196"/>
<sequence>MKRHGHGDDRGGAKKAKSVQFNAKPSVKYIEDDEEETKESDRHGDDDEDDDEVDPDHVAYESEDSDAEDGKKARPPPIQHKIQEGEEESTTRHDAYEDDGVRMMPFNLKEDREDGHFDDSGNFVWAKGDKAVQEDAWLDGVSAQDMEIAEMARLQRQEAADDEAETWTERRAKSVFMEVLNEGETVLAALRRLGKKPKPKTAKQKKTFVDAQTPDMKREFNQLTDAADYMMRQGHTEIYHKPKEDIVDKPAPKPIVYWEYRAPDGQIQGPYPTATILAWRAQGYFQGDSAVQMRQCQATPAGPAPLAASAAQDLMDDFDDDDEEESKTSEDGWQSSDAIPFRQFV</sequence>
<accession>T0PZM1</accession>
<dbReference type="InterPro" id="IPR039905">
    <property type="entry name" value="CD2BP2/Lin1"/>
</dbReference>
<dbReference type="GeneID" id="19951923"/>
<evidence type="ECO:0000313" key="4">
    <source>
        <dbReference type="Proteomes" id="UP000030762"/>
    </source>
</evidence>
<dbReference type="EMBL" id="JH767171">
    <property type="protein sequence ID" value="EQC31009.1"/>
    <property type="molecule type" value="Genomic_DNA"/>
</dbReference>
<keyword evidence="4" id="KW-1185">Reference proteome</keyword>
<reference evidence="3 4" key="1">
    <citation type="submission" date="2012-04" db="EMBL/GenBank/DDBJ databases">
        <title>The Genome Sequence of Saprolegnia declina VS20.</title>
        <authorList>
            <consortium name="The Broad Institute Genome Sequencing Platform"/>
            <person name="Russ C."/>
            <person name="Nusbaum C."/>
            <person name="Tyler B."/>
            <person name="van West P."/>
            <person name="Dieguez-Uribeondo J."/>
            <person name="de Bruijn I."/>
            <person name="Tripathy S."/>
            <person name="Jiang R."/>
            <person name="Young S.K."/>
            <person name="Zeng Q."/>
            <person name="Gargeya S."/>
            <person name="Fitzgerald M."/>
            <person name="Haas B."/>
            <person name="Abouelleil A."/>
            <person name="Alvarado L."/>
            <person name="Arachchi H.M."/>
            <person name="Berlin A."/>
            <person name="Chapman S.B."/>
            <person name="Goldberg J."/>
            <person name="Griggs A."/>
            <person name="Gujja S."/>
            <person name="Hansen M."/>
            <person name="Howarth C."/>
            <person name="Imamovic A."/>
            <person name="Larimer J."/>
            <person name="McCowen C."/>
            <person name="Montmayeur A."/>
            <person name="Murphy C."/>
            <person name="Neiman D."/>
            <person name="Pearson M."/>
            <person name="Priest M."/>
            <person name="Roberts A."/>
            <person name="Saif S."/>
            <person name="Shea T."/>
            <person name="Sisk P."/>
            <person name="Sykes S."/>
            <person name="Wortman J."/>
            <person name="Nusbaum C."/>
            <person name="Birren B."/>
        </authorList>
    </citation>
    <scope>NUCLEOTIDE SEQUENCE [LARGE SCALE GENOMIC DNA]</scope>
    <source>
        <strain evidence="3 4">VS20</strain>
    </source>
</reference>
<feature type="compositionally biased region" description="Basic and acidic residues" evidence="1">
    <location>
        <begin position="1"/>
        <end position="12"/>
    </location>
</feature>
<dbReference type="PANTHER" id="PTHR13138:SF3">
    <property type="entry name" value="CD2 ANTIGEN CYTOPLASMIC TAIL-BINDING PROTEIN 2"/>
    <property type="match status" value="1"/>
</dbReference>
<feature type="region of interest" description="Disordered" evidence="1">
    <location>
        <begin position="297"/>
        <end position="345"/>
    </location>
</feature>
<dbReference type="STRING" id="1156394.T0PZM1"/>
<feature type="compositionally biased region" description="Basic and acidic residues" evidence="1">
    <location>
        <begin position="81"/>
        <end position="101"/>
    </location>
</feature>
<dbReference type="InterPro" id="IPR035445">
    <property type="entry name" value="GYF-like_dom_sf"/>
</dbReference>
<evidence type="ECO:0000256" key="1">
    <source>
        <dbReference type="SAM" id="MobiDB-lite"/>
    </source>
</evidence>
<evidence type="ECO:0000259" key="2">
    <source>
        <dbReference type="PROSITE" id="PS50829"/>
    </source>
</evidence>
<feature type="compositionally biased region" description="Low complexity" evidence="1">
    <location>
        <begin position="298"/>
        <end position="313"/>
    </location>
</feature>
<name>T0PZM1_SAPDV</name>
<organism evidence="3 4">
    <name type="scientific">Saprolegnia diclina (strain VS20)</name>
    <dbReference type="NCBI Taxonomy" id="1156394"/>
    <lineage>
        <taxon>Eukaryota</taxon>
        <taxon>Sar</taxon>
        <taxon>Stramenopiles</taxon>
        <taxon>Oomycota</taxon>
        <taxon>Saprolegniomycetes</taxon>
        <taxon>Saprolegniales</taxon>
        <taxon>Saprolegniaceae</taxon>
        <taxon>Saprolegnia</taxon>
    </lineage>
</organism>
<dbReference type="InParanoid" id="T0PZM1"/>
<dbReference type="SMART" id="SM00444">
    <property type="entry name" value="GYF"/>
    <property type="match status" value="1"/>
</dbReference>
<dbReference type="Proteomes" id="UP000030762">
    <property type="component" value="Unassembled WGS sequence"/>
</dbReference>
<dbReference type="Gene3D" id="3.30.1490.40">
    <property type="match status" value="1"/>
</dbReference>